<accession>A0A1M5FYM5</accession>
<feature type="transmembrane region" description="Helical" evidence="1">
    <location>
        <begin position="116"/>
        <end position="134"/>
    </location>
</feature>
<feature type="domain" description="EamA" evidence="2">
    <location>
        <begin position="5"/>
        <end position="133"/>
    </location>
</feature>
<feature type="transmembrane region" description="Helical" evidence="1">
    <location>
        <begin position="28"/>
        <end position="47"/>
    </location>
</feature>
<dbReference type="RefSeq" id="WP_072864823.1">
    <property type="nucleotide sequence ID" value="NZ_FQUX01000010.1"/>
</dbReference>
<dbReference type="Gene3D" id="1.10.3730.20">
    <property type="match status" value="1"/>
</dbReference>
<evidence type="ECO:0000259" key="2">
    <source>
        <dbReference type="Pfam" id="PF00892"/>
    </source>
</evidence>
<dbReference type="InterPro" id="IPR037185">
    <property type="entry name" value="EmrE-like"/>
</dbReference>
<dbReference type="AlphaFoldDB" id="A0A1M5FYM5"/>
<gene>
    <name evidence="3" type="ORF">SAMN03080594_11022</name>
</gene>
<feature type="transmembrane region" description="Helical" evidence="1">
    <location>
        <begin position="241"/>
        <end position="262"/>
    </location>
</feature>
<feature type="transmembrane region" description="Helical" evidence="1">
    <location>
        <begin position="146"/>
        <end position="166"/>
    </location>
</feature>
<dbReference type="Pfam" id="PF00892">
    <property type="entry name" value="EamA"/>
    <property type="match status" value="2"/>
</dbReference>
<feature type="domain" description="EamA" evidence="2">
    <location>
        <begin position="174"/>
        <end position="285"/>
    </location>
</feature>
<name>A0A1M5FYM5_9FLAO</name>
<feature type="transmembrane region" description="Helical" evidence="1">
    <location>
        <begin position="209"/>
        <end position="229"/>
    </location>
</feature>
<keyword evidence="1" id="KW-0472">Membrane</keyword>
<feature type="transmembrane region" description="Helical" evidence="1">
    <location>
        <begin position="6"/>
        <end position="21"/>
    </location>
</feature>
<dbReference type="InterPro" id="IPR000620">
    <property type="entry name" value="EamA_dom"/>
</dbReference>
<evidence type="ECO:0000313" key="4">
    <source>
        <dbReference type="Proteomes" id="UP000184406"/>
    </source>
</evidence>
<dbReference type="Proteomes" id="UP000184406">
    <property type="component" value="Unassembled WGS sequence"/>
</dbReference>
<dbReference type="EMBL" id="FQUX01000010">
    <property type="protein sequence ID" value="SHF96514.1"/>
    <property type="molecule type" value="Genomic_DNA"/>
</dbReference>
<dbReference type="OrthoDB" id="1524053at2"/>
<proteinExistence type="predicted"/>
<keyword evidence="4" id="KW-1185">Reference proteome</keyword>
<evidence type="ECO:0000313" key="3">
    <source>
        <dbReference type="EMBL" id="SHF96514.1"/>
    </source>
</evidence>
<protein>
    <submittedName>
        <fullName evidence="3">EamA-like transporter family protein</fullName>
    </submittedName>
</protein>
<reference evidence="4" key="1">
    <citation type="submission" date="2016-11" db="EMBL/GenBank/DDBJ databases">
        <authorList>
            <person name="Varghese N."/>
            <person name="Submissions S."/>
        </authorList>
    </citation>
    <scope>NUCLEOTIDE SEQUENCE [LARGE SCALE GENOMIC DNA]</scope>
    <source>
        <strain evidence="4">DSM 17539</strain>
    </source>
</reference>
<dbReference type="GO" id="GO:0016020">
    <property type="term" value="C:membrane"/>
    <property type="evidence" value="ECO:0007669"/>
    <property type="project" value="InterPro"/>
</dbReference>
<feature type="transmembrane region" description="Helical" evidence="1">
    <location>
        <begin position="90"/>
        <end position="110"/>
    </location>
</feature>
<sequence>MLDLALSILFSSLIFVVFKLYDTYRIQTLYAIIINYVVASSVGMYFYERKIDLLEIPEKPWFLGTLVLGILFILVFNLMAATSQKSGVSVASVATKMSLVIPVIFGLLVYNEKLGALKSIGILLALAAVYFASIKEKDVPLKKNSIILPALVFIGSGIIDTSIKYLEETLVPKVEFPLFSAVVFGSAATTGLLFIAIKSFKKWSLPNISTALGGITLGILNYFSIFYLLRALQHENLNSSSVFTINNVAIVMFSTLLGVVLFKERISAKNWMGISLAIISILLVALF</sequence>
<keyword evidence="1" id="KW-1133">Transmembrane helix</keyword>
<evidence type="ECO:0000256" key="1">
    <source>
        <dbReference type="SAM" id="Phobius"/>
    </source>
</evidence>
<organism evidence="3 4">
    <name type="scientific">Arenibacter palladensis</name>
    <dbReference type="NCBI Taxonomy" id="237373"/>
    <lineage>
        <taxon>Bacteria</taxon>
        <taxon>Pseudomonadati</taxon>
        <taxon>Bacteroidota</taxon>
        <taxon>Flavobacteriia</taxon>
        <taxon>Flavobacteriales</taxon>
        <taxon>Flavobacteriaceae</taxon>
        <taxon>Arenibacter</taxon>
    </lineage>
</organism>
<feature type="transmembrane region" description="Helical" evidence="1">
    <location>
        <begin position="59"/>
        <end position="78"/>
    </location>
</feature>
<keyword evidence="1" id="KW-0812">Transmembrane</keyword>
<dbReference type="SUPFAM" id="SSF103481">
    <property type="entry name" value="Multidrug resistance efflux transporter EmrE"/>
    <property type="match status" value="2"/>
</dbReference>
<feature type="transmembrane region" description="Helical" evidence="1">
    <location>
        <begin position="178"/>
        <end position="197"/>
    </location>
</feature>
<feature type="transmembrane region" description="Helical" evidence="1">
    <location>
        <begin position="269"/>
        <end position="286"/>
    </location>
</feature>